<dbReference type="Gramene" id="ESW08408">
    <property type="protein sequence ID" value="ESW08408"/>
    <property type="gene ID" value="PHAVU_009G043000g"/>
</dbReference>
<proteinExistence type="predicted"/>
<name>V7AUY5_PHAVU</name>
<evidence type="ECO:0000256" key="1">
    <source>
        <dbReference type="SAM" id="Phobius"/>
    </source>
</evidence>
<dbReference type="EMBL" id="CM002296">
    <property type="protein sequence ID" value="ESW08408.1"/>
    <property type="molecule type" value="Genomic_DNA"/>
</dbReference>
<protein>
    <recommendedName>
        <fullName evidence="4">Ubiquinol-cytochrome c reductase complex 6.7 kDa protein</fullName>
    </recommendedName>
</protein>
<evidence type="ECO:0008006" key="4">
    <source>
        <dbReference type="Google" id="ProtNLM"/>
    </source>
</evidence>
<dbReference type="STRING" id="3885.V7AUY5"/>
<evidence type="ECO:0000313" key="2">
    <source>
        <dbReference type="EMBL" id="ESW08408.1"/>
    </source>
</evidence>
<keyword evidence="1" id="KW-1133">Transmembrane helix</keyword>
<accession>V7AUY5</accession>
<reference evidence="3" key="1">
    <citation type="journal article" date="2014" name="Nat. Genet.">
        <title>A reference genome for common bean and genome-wide analysis of dual domestications.</title>
        <authorList>
            <person name="Schmutz J."/>
            <person name="McClean P.E."/>
            <person name="Mamidi S."/>
            <person name="Wu G.A."/>
            <person name="Cannon S.B."/>
            <person name="Grimwood J."/>
            <person name="Jenkins J."/>
            <person name="Shu S."/>
            <person name="Song Q."/>
            <person name="Chavarro C."/>
            <person name="Torres-Torres M."/>
            <person name="Geffroy V."/>
            <person name="Moghaddam S.M."/>
            <person name="Gao D."/>
            <person name="Abernathy B."/>
            <person name="Barry K."/>
            <person name="Blair M."/>
            <person name="Brick M.A."/>
            <person name="Chovatia M."/>
            <person name="Gepts P."/>
            <person name="Goodstein D.M."/>
            <person name="Gonzales M."/>
            <person name="Hellsten U."/>
            <person name="Hyten D.L."/>
            <person name="Jia G."/>
            <person name="Kelly J.D."/>
            <person name="Kudrna D."/>
            <person name="Lee R."/>
            <person name="Richard M.M."/>
            <person name="Miklas P.N."/>
            <person name="Osorno J.M."/>
            <person name="Rodrigues J."/>
            <person name="Thareau V."/>
            <person name="Urrea C.A."/>
            <person name="Wang M."/>
            <person name="Yu Y."/>
            <person name="Zhang M."/>
            <person name="Wing R.A."/>
            <person name="Cregan P.B."/>
            <person name="Rokhsar D.S."/>
            <person name="Jackson S.A."/>
        </authorList>
    </citation>
    <scope>NUCLEOTIDE SEQUENCE [LARGE SCALE GENOMIC DNA]</scope>
    <source>
        <strain evidence="3">cv. G19833</strain>
    </source>
</reference>
<feature type="transmembrane region" description="Helical" evidence="1">
    <location>
        <begin position="20"/>
        <end position="39"/>
    </location>
</feature>
<dbReference type="AlphaFoldDB" id="V7AUY5"/>
<dbReference type="SMR" id="V7AUY5"/>
<sequence length="52" mass="5754">MAGLPARLRIQPVDVKAAAMWGVAAATGGLYLVQPWGWLKKTFFEKPEPEQK</sequence>
<gene>
    <name evidence="2" type="ORF">PHAVU_009G043000g</name>
</gene>
<keyword evidence="3" id="KW-1185">Reference proteome</keyword>
<organism evidence="2 3">
    <name type="scientific">Phaseolus vulgaris</name>
    <name type="common">Kidney bean</name>
    <name type="synonym">French bean</name>
    <dbReference type="NCBI Taxonomy" id="3885"/>
    <lineage>
        <taxon>Eukaryota</taxon>
        <taxon>Viridiplantae</taxon>
        <taxon>Streptophyta</taxon>
        <taxon>Embryophyta</taxon>
        <taxon>Tracheophyta</taxon>
        <taxon>Spermatophyta</taxon>
        <taxon>Magnoliopsida</taxon>
        <taxon>eudicotyledons</taxon>
        <taxon>Gunneridae</taxon>
        <taxon>Pentapetalae</taxon>
        <taxon>rosids</taxon>
        <taxon>fabids</taxon>
        <taxon>Fabales</taxon>
        <taxon>Fabaceae</taxon>
        <taxon>Papilionoideae</taxon>
        <taxon>50 kb inversion clade</taxon>
        <taxon>NPAAA clade</taxon>
        <taxon>indigoferoid/millettioid clade</taxon>
        <taxon>Phaseoleae</taxon>
        <taxon>Phaseolus</taxon>
    </lineage>
</organism>
<keyword evidence="1" id="KW-0472">Membrane</keyword>
<evidence type="ECO:0000313" key="3">
    <source>
        <dbReference type="Proteomes" id="UP000000226"/>
    </source>
</evidence>
<dbReference type="eggNOG" id="ENOG502S99R">
    <property type="taxonomic scope" value="Eukaryota"/>
</dbReference>
<dbReference type="OMA" id="MAGEVGM"/>
<keyword evidence="1" id="KW-0812">Transmembrane</keyword>
<dbReference type="Proteomes" id="UP000000226">
    <property type="component" value="Chromosome 9"/>
</dbReference>